<name>L8H7F7_ACACF</name>
<sequence>MPFCEERSKRTVNGLWSLKKKLCPHAPATERSSGGAAIRSKHGGYLSMDENGVVRIKELQKAGDQEMFSEVALL</sequence>
<organism evidence="1 2">
    <name type="scientific">Acanthamoeba castellanii (strain ATCC 30010 / Neff)</name>
    <dbReference type="NCBI Taxonomy" id="1257118"/>
    <lineage>
        <taxon>Eukaryota</taxon>
        <taxon>Amoebozoa</taxon>
        <taxon>Discosea</taxon>
        <taxon>Longamoebia</taxon>
        <taxon>Centramoebida</taxon>
        <taxon>Acanthamoebidae</taxon>
        <taxon>Acanthamoeba</taxon>
    </lineage>
</organism>
<dbReference type="EMBL" id="KB007908">
    <property type="protein sequence ID" value="ELR21157.1"/>
    <property type="molecule type" value="Genomic_DNA"/>
</dbReference>
<reference evidence="1 2" key="1">
    <citation type="journal article" date="2013" name="Genome Biol.">
        <title>Genome of Acanthamoeba castellanii highlights extensive lateral gene transfer and early evolution of tyrosine kinase signaling.</title>
        <authorList>
            <person name="Clarke M."/>
            <person name="Lohan A.J."/>
            <person name="Liu B."/>
            <person name="Lagkouvardos I."/>
            <person name="Roy S."/>
            <person name="Zafar N."/>
            <person name="Bertelli C."/>
            <person name="Schilde C."/>
            <person name="Kianianmomeni A."/>
            <person name="Burglin T.R."/>
            <person name="Frech C."/>
            <person name="Turcotte B."/>
            <person name="Kopec K.O."/>
            <person name="Synnott J.M."/>
            <person name="Choo C."/>
            <person name="Paponov I."/>
            <person name="Finkler A."/>
            <person name="Soon Heng Tan C."/>
            <person name="Hutchins A.P."/>
            <person name="Weinmeier T."/>
            <person name="Rattei T."/>
            <person name="Chu J.S."/>
            <person name="Gimenez G."/>
            <person name="Irimia M."/>
            <person name="Rigden D.J."/>
            <person name="Fitzpatrick D.A."/>
            <person name="Lorenzo-Morales J."/>
            <person name="Bateman A."/>
            <person name="Chiu C.H."/>
            <person name="Tang P."/>
            <person name="Hegemann P."/>
            <person name="Fromm H."/>
            <person name="Raoult D."/>
            <person name="Greub G."/>
            <person name="Miranda-Saavedra D."/>
            <person name="Chen N."/>
            <person name="Nash P."/>
            <person name="Ginger M.L."/>
            <person name="Horn M."/>
            <person name="Schaap P."/>
            <person name="Caler L."/>
            <person name="Loftus B."/>
        </authorList>
    </citation>
    <scope>NUCLEOTIDE SEQUENCE [LARGE SCALE GENOMIC DNA]</scope>
    <source>
        <strain evidence="1 2">Neff</strain>
    </source>
</reference>
<accession>L8H7F7</accession>
<evidence type="ECO:0000313" key="1">
    <source>
        <dbReference type="EMBL" id="ELR21157.1"/>
    </source>
</evidence>
<dbReference type="VEuPathDB" id="AmoebaDB:ACA1_283950"/>
<dbReference type="RefSeq" id="XP_004344900.1">
    <property type="nucleotide sequence ID" value="XM_004344850.1"/>
</dbReference>
<dbReference type="AlphaFoldDB" id="L8H7F7"/>
<evidence type="ECO:0000313" key="2">
    <source>
        <dbReference type="Proteomes" id="UP000011083"/>
    </source>
</evidence>
<proteinExistence type="predicted"/>
<gene>
    <name evidence="1" type="ORF">ACA1_283950</name>
</gene>
<dbReference type="KEGG" id="acan:ACA1_283950"/>
<protein>
    <submittedName>
        <fullName evidence="1">Uncharacterized protein</fullName>
    </submittedName>
</protein>
<dbReference type="Proteomes" id="UP000011083">
    <property type="component" value="Unassembled WGS sequence"/>
</dbReference>
<keyword evidence="2" id="KW-1185">Reference proteome</keyword>
<dbReference type="GeneID" id="14922036"/>